<feature type="non-terminal residue" evidence="1">
    <location>
        <position position="100"/>
    </location>
</feature>
<gene>
    <name evidence="1" type="primary">ORF191877</name>
</gene>
<organism evidence="1">
    <name type="scientific">Arion vulgaris</name>
    <dbReference type="NCBI Taxonomy" id="1028688"/>
    <lineage>
        <taxon>Eukaryota</taxon>
        <taxon>Metazoa</taxon>
        <taxon>Spiralia</taxon>
        <taxon>Lophotrochozoa</taxon>
        <taxon>Mollusca</taxon>
        <taxon>Gastropoda</taxon>
        <taxon>Heterobranchia</taxon>
        <taxon>Euthyneura</taxon>
        <taxon>Panpulmonata</taxon>
        <taxon>Eupulmonata</taxon>
        <taxon>Stylommatophora</taxon>
        <taxon>Helicina</taxon>
        <taxon>Arionoidea</taxon>
        <taxon>Arionidae</taxon>
        <taxon>Arion</taxon>
    </lineage>
</organism>
<protein>
    <submittedName>
        <fullName evidence="1">Uncharacterized protein</fullName>
    </submittedName>
</protein>
<reference evidence="1" key="1">
    <citation type="submission" date="2014-12" db="EMBL/GenBank/DDBJ databases">
        <title>Insight into the proteome of Arion vulgaris.</title>
        <authorList>
            <person name="Aradska J."/>
            <person name="Bulat T."/>
            <person name="Smidak R."/>
            <person name="Sarate P."/>
            <person name="Gangsoo J."/>
            <person name="Sialana F."/>
            <person name="Bilban M."/>
            <person name="Lubec G."/>
        </authorList>
    </citation>
    <scope>NUCLEOTIDE SEQUENCE</scope>
    <source>
        <tissue evidence="1">Skin</tissue>
    </source>
</reference>
<evidence type="ECO:0000313" key="1">
    <source>
        <dbReference type="EMBL" id="CEK93074.1"/>
    </source>
</evidence>
<feature type="non-terminal residue" evidence="1">
    <location>
        <position position="1"/>
    </location>
</feature>
<proteinExistence type="predicted"/>
<name>A0A0B7BIB1_9EUPU</name>
<dbReference type="AlphaFoldDB" id="A0A0B7BIB1"/>
<accession>A0A0B7BIB1</accession>
<sequence>TPTPATPFLRYTFSTVSAHRWAHPCIIHMHAHSALVSAPPFPLVITVITFTMPLGYPDTRLNLGTHLRAPSFALCGPTCNSARAQVLLHEAHVSSLDAPL</sequence>
<dbReference type="EMBL" id="HACG01046209">
    <property type="protein sequence ID" value="CEK93074.1"/>
    <property type="molecule type" value="Transcribed_RNA"/>
</dbReference>